<feature type="transmembrane region" description="Helical" evidence="6">
    <location>
        <begin position="80"/>
        <end position="101"/>
    </location>
</feature>
<keyword evidence="5 6" id="KW-0472">Membrane</keyword>
<dbReference type="GO" id="GO:0005886">
    <property type="term" value="C:plasma membrane"/>
    <property type="evidence" value="ECO:0007669"/>
    <property type="project" value="UniProtKB-SubCell"/>
</dbReference>
<feature type="transmembrane region" description="Helical" evidence="6">
    <location>
        <begin position="12"/>
        <end position="35"/>
    </location>
</feature>
<feature type="transmembrane region" description="Helical" evidence="6">
    <location>
        <begin position="244"/>
        <end position="267"/>
    </location>
</feature>
<feature type="domain" description="Major facilitator superfamily (MFS) profile" evidence="7">
    <location>
        <begin position="12"/>
        <end position="390"/>
    </location>
</feature>
<gene>
    <name evidence="8" type="ORF">KH142_08870</name>
</gene>
<dbReference type="InterPro" id="IPR050189">
    <property type="entry name" value="MFS_Efflux_Transporters"/>
</dbReference>
<feature type="transmembrane region" description="Helical" evidence="6">
    <location>
        <begin position="330"/>
        <end position="352"/>
    </location>
</feature>
<organism evidence="8 9">
    <name type="scientific">Slackia piriformis</name>
    <dbReference type="NCBI Taxonomy" id="626934"/>
    <lineage>
        <taxon>Bacteria</taxon>
        <taxon>Bacillati</taxon>
        <taxon>Actinomycetota</taxon>
        <taxon>Coriobacteriia</taxon>
        <taxon>Eggerthellales</taxon>
        <taxon>Eggerthellaceae</taxon>
        <taxon>Slackia</taxon>
    </lineage>
</organism>
<dbReference type="GO" id="GO:0022857">
    <property type="term" value="F:transmembrane transporter activity"/>
    <property type="evidence" value="ECO:0007669"/>
    <property type="project" value="InterPro"/>
</dbReference>
<feature type="transmembrane region" description="Helical" evidence="6">
    <location>
        <begin position="47"/>
        <end position="68"/>
    </location>
</feature>
<keyword evidence="2" id="KW-1003">Cell membrane</keyword>
<dbReference type="InterPro" id="IPR036259">
    <property type="entry name" value="MFS_trans_sf"/>
</dbReference>
<feature type="transmembrane region" description="Helical" evidence="6">
    <location>
        <begin position="274"/>
        <end position="293"/>
    </location>
</feature>
<dbReference type="Pfam" id="PF07690">
    <property type="entry name" value="MFS_1"/>
    <property type="match status" value="1"/>
</dbReference>
<evidence type="ECO:0000256" key="1">
    <source>
        <dbReference type="ARBA" id="ARBA00004651"/>
    </source>
</evidence>
<dbReference type="InterPro" id="IPR020846">
    <property type="entry name" value="MFS_dom"/>
</dbReference>
<evidence type="ECO:0000256" key="2">
    <source>
        <dbReference type="ARBA" id="ARBA00022475"/>
    </source>
</evidence>
<feature type="transmembrane region" description="Helical" evidence="6">
    <location>
        <begin position="166"/>
        <end position="190"/>
    </location>
</feature>
<protein>
    <submittedName>
        <fullName evidence="8">MFS transporter</fullName>
    </submittedName>
</protein>
<dbReference type="Proteomes" id="UP000727506">
    <property type="component" value="Unassembled WGS sequence"/>
</dbReference>
<dbReference type="SUPFAM" id="SSF103473">
    <property type="entry name" value="MFS general substrate transporter"/>
    <property type="match status" value="1"/>
</dbReference>
<dbReference type="AlphaFoldDB" id="A0A943UVA0"/>
<keyword evidence="4 6" id="KW-1133">Transmembrane helix</keyword>
<dbReference type="Gene3D" id="1.20.1250.20">
    <property type="entry name" value="MFS general substrate transporter like domains"/>
    <property type="match status" value="1"/>
</dbReference>
<dbReference type="CDD" id="cd17324">
    <property type="entry name" value="MFS_NepI_like"/>
    <property type="match status" value="1"/>
</dbReference>
<sequence length="395" mass="40447">MADASTTKEILPLAGIAVAAFVFNTSEFMPIALLVDIAADFGTAESQAGMLITAYAWAVCLLSLPLMVAASRFGFRRLMLFLVALFGACQVLSAVAPGYGALMAARIGVACAHAVFWSIASPAAVRVVRPERRSLALSVIVAGSSVAMICGLPLGRIVGLALGWRMTFLCIAVVSFAVLAYLFFVFPRLAAGERFSARDLPALLKSPVLAAVYAVTALIATAYYTGYSYIEPFLQQVGGFSDGFITAALSLFGVAGIAGSVLFARLYEGRRRPAFLLTVLAGIAVSSACILPASASPAGVAALCMLWGACGTAFNVSLQSEILRFSSEGEAAVAMSVFSGIFNLGIGAGSAVGGAVSASVSVSWVGAAGALVGIAGVAACAVFLLPAMRRAKPHG</sequence>
<dbReference type="InterPro" id="IPR011701">
    <property type="entry name" value="MFS"/>
</dbReference>
<evidence type="ECO:0000256" key="3">
    <source>
        <dbReference type="ARBA" id="ARBA00022692"/>
    </source>
</evidence>
<accession>A0A943UVA0</accession>
<dbReference type="PROSITE" id="PS50850">
    <property type="entry name" value="MFS"/>
    <property type="match status" value="1"/>
</dbReference>
<evidence type="ECO:0000313" key="9">
    <source>
        <dbReference type="Proteomes" id="UP000727506"/>
    </source>
</evidence>
<evidence type="ECO:0000256" key="6">
    <source>
        <dbReference type="SAM" id="Phobius"/>
    </source>
</evidence>
<evidence type="ECO:0000256" key="4">
    <source>
        <dbReference type="ARBA" id="ARBA00022989"/>
    </source>
</evidence>
<feature type="transmembrane region" description="Helical" evidence="6">
    <location>
        <begin position="299"/>
        <end position="318"/>
    </location>
</feature>
<proteinExistence type="predicted"/>
<feature type="transmembrane region" description="Helical" evidence="6">
    <location>
        <begin position="364"/>
        <end position="385"/>
    </location>
</feature>
<evidence type="ECO:0000259" key="7">
    <source>
        <dbReference type="PROSITE" id="PS50850"/>
    </source>
</evidence>
<comment type="subcellular location">
    <subcellularLocation>
        <location evidence="1">Cell membrane</location>
        <topology evidence="1">Multi-pass membrane protein</topology>
    </subcellularLocation>
</comment>
<dbReference type="PANTHER" id="PTHR43124:SF4">
    <property type="entry name" value="SUGAR EFFLUX TRANSPORTER"/>
    <property type="match status" value="1"/>
</dbReference>
<name>A0A943UVA0_9ACTN</name>
<evidence type="ECO:0000313" key="8">
    <source>
        <dbReference type="EMBL" id="MBS6941561.1"/>
    </source>
</evidence>
<dbReference type="EMBL" id="JAGZSV010000222">
    <property type="protein sequence ID" value="MBS6941561.1"/>
    <property type="molecule type" value="Genomic_DNA"/>
</dbReference>
<feature type="transmembrane region" description="Helical" evidence="6">
    <location>
        <begin position="135"/>
        <end position="154"/>
    </location>
</feature>
<comment type="caution">
    <text evidence="8">The sequence shown here is derived from an EMBL/GenBank/DDBJ whole genome shotgun (WGS) entry which is preliminary data.</text>
</comment>
<feature type="transmembrane region" description="Helical" evidence="6">
    <location>
        <begin position="107"/>
        <end position="128"/>
    </location>
</feature>
<feature type="transmembrane region" description="Helical" evidence="6">
    <location>
        <begin position="202"/>
        <end position="224"/>
    </location>
</feature>
<dbReference type="PANTHER" id="PTHR43124">
    <property type="entry name" value="PURINE EFFLUX PUMP PBUE"/>
    <property type="match status" value="1"/>
</dbReference>
<keyword evidence="3 6" id="KW-0812">Transmembrane</keyword>
<reference evidence="8" key="1">
    <citation type="submission" date="2021-02" db="EMBL/GenBank/DDBJ databases">
        <title>Infant gut strain persistence is associated with maternal origin, phylogeny, and functional potential including surface adhesion and iron acquisition.</title>
        <authorList>
            <person name="Lou Y.C."/>
        </authorList>
    </citation>
    <scope>NUCLEOTIDE SEQUENCE</scope>
    <source>
        <strain evidence="8">L2_039_000G1_dasL2_039_000G1_concoct_11</strain>
    </source>
</reference>
<evidence type="ECO:0000256" key="5">
    <source>
        <dbReference type="ARBA" id="ARBA00023136"/>
    </source>
</evidence>